<dbReference type="CDD" id="cd00093">
    <property type="entry name" value="HTH_XRE"/>
    <property type="match status" value="1"/>
</dbReference>
<dbReference type="OrthoDB" id="290878at2"/>
<comment type="caution">
    <text evidence="3">The sequence shown here is derived from an EMBL/GenBank/DDBJ whole genome shotgun (WGS) entry which is preliminary data.</text>
</comment>
<keyword evidence="1" id="KW-0238">DNA-binding</keyword>
<dbReference type="GO" id="GO:0003700">
    <property type="term" value="F:DNA-binding transcription factor activity"/>
    <property type="evidence" value="ECO:0007669"/>
    <property type="project" value="TreeGrafter"/>
</dbReference>
<dbReference type="Pfam" id="PF12844">
    <property type="entry name" value="HTH_19"/>
    <property type="match status" value="1"/>
</dbReference>
<dbReference type="RefSeq" id="WP_123166254.1">
    <property type="nucleotide sequence ID" value="NZ_RIAX01000012.1"/>
</dbReference>
<reference evidence="3 4" key="1">
    <citation type="journal article" date="2018" name="Int. J. Syst. Evol. Microbiol.">
        <title>Planococcus salinus sp. nov., a moderately halophilic bacterium isolated from a saline-alkali soil.</title>
        <authorList>
            <person name="Gan L."/>
        </authorList>
    </citation>
    <scope>NUCLEOTIDE SEQUENCE [LARGE SCALE GENOMIC DNA]</scope>
    <source>
        <strain evidence="3 4">LCB217</strain>
    </source>
</reference>
<dbReference type="EMBL" id="RIAX01000012">
    <property type="protein sequence ID" value="RNF38554.1"/>
    <property type="molecule type" value="Genomic_DNA"/>
</dbReference>
<dbReference type="PROSITE" id="PS50943">
    <property type="entry name" value="HTH_CROC1"/>
    <property type="match status" value="1"/>
</dbReference>
<dbReference type="SUPFAM" id="SSF47413">
    <property type="entry name" value="lambda repressor-like DNA-binding domains"/>
    <property type="match status" value="1"/>
</dbReference>
<dbReference type="GO" id="GO:0003677">
    <property type="term" value="F:DNA binding"/>
    <property type="evidence" value="ECO:0007669"/>
    <property type="project" value="UniProtKB-KW"/>
</dbReference>
<proteinExistence type="predicted"/>
<dbReference type="SMART" id="SM00530">
    <property type="entry name" value="HTH_XRE"/>
    <property type="match status" value="1"/>
</dbReference>
<dbReference type="Gene3D" id="1.25.40.10">
    <property type="entry name" value="Tetratricopeptide repeat domain"/>
    <property type="match status" value="1"/>
</dbReference>
<dbReference type="InterPro" id="IPR050807">
    <property type="entry name" value="TransReg_Diox_bact_type"/>
</dbReference>
<name>A0A3M8P5Q8_9BACL</name>
<dbReference type="SUPFAM" id="SSF48452">
    <property type="entry name" value="TPR-like"/>
    <property type="match status" value="1"/>
</dbReference>
<gene>
    <name evidence="3" type="ORF">EEX84_13920</name>
</gene>
<sequence>MTTLGQRIKKLRKQKGFTLQSLAGEELTKGMLSLIENDKANPSMESLAYIAKRLGVDKNTLLEEVPPAELRDLLQEVETVFKTGSVLSKEELKKITTKIQPYIQKLPDRYESARLLEIYSRCSYHLHLSDWPKMLERAEEMYEGLHLSSKLADVHIFKATTKFVEHQYLQSLEMLQQSRKLLEERGIILDPLKKLDFDYLESILYSAAGDTENAKRIMEEAIAYSREQQIFYKISELYRLAGFQAMLEGDVAAKDYYVHKLRLFAQFADDDSIDAFADLVEAHYHTSFTHEYEKAAEYIEKNIEAISEEQSNFFLEKGKMLYGLGRYEEAFEWLNRHATPEHLHHPYDLSMNYEKDAYLALLYDKLDKVELARSHAESAKQHIAPMPDSPYKTFIMEVYGQLVK</sequence>
<organism evidence="3 4">
    <name type="scientific">Planococcus salinus</name>
    <dbReference type="NCBI Taxonomy" id="1848460"/>
    <lineage>
        <taxon>Bacteria</taxon>
        <taxon>Bacillati</taxon>
        <taxon>Bacillota</taxon>
        <taxon>Bacilli</taxon>
        <taxon>Bacillales</taxon>
        <taxon>Caryophanaceae</taxon>
        <taxon>Planococcus</taxon>
    </lineage>
</organism>
<dbReference type="GO" id="GO:0005829">
    <property type="term" value="C:cytosol"/>
    <property type="evidence" value="ECO:0007669"/>
    <property type="project" value="TreeGrafter"/>
</dbReference>
<evidence type="ECO:0000256" key="1">
    <source>
        <dbReference type="ARBA" id="ARBA00023125"/>
    </source>
</evidence>
<evidence type="ECO:0000259" key="2">
    <source>
        <dbReference type="PROSITE" id="PS50943"/>
    </source>
</evidence>
<dbReference type="InterPro" id="IPR011990">
    <property type="entry name" value="TPR-like_helical_dom_sf"/>
</dbReference>
<evidence type="ECO:0000313" key="3">
    <source>
        <dbReference type="EMBL" id="RNF38554.1"/>
    </source>
</evidence>
<dbReference type="InterPro" id="IPR010982">
    <property type="entry name" value="Lambda_DNA-bd_dom_sf"/>
</dbReference>
<dbReference type="PANTHER" id="PTHR46797">
    <property type="entry name" value="HTH-TYPE TRANSCRIPTIONAL REGULATOR"/>
    <property type="match status" value="1"/>
</dbReference>
<dbReference type="Proteomes" id="UP000275473">
    <property type="component" value="Unassembled WGS sequence"/>
</dbReference>
<accession>A0A3M8P5Q8</accession>
<feature type="domain" description="HTH cro/C1-type" evidence="2">
    <location>
        <begin position="8"/>
        <end position="61"/>
    </location>
</feature>
<dbReference type="PANTHER" id="PTHR46797:SF1">
    <property type="entry name" value="METHYLPHOSPHONATE SYNTHASE"/>
    <property type="match status" value="1"/>
</dbReference>
<protein>
    <submittedName>
        <fullName evidence="3">XRE family transcriptional regulator</fullName>
    </submittedName>
</protein>
<dbReference type="AlphaFoldDB" id="A0A3M8P5Q8"/>
<dbReference type="InterPro" id="IPR001387">
    <property type="entry name" value="Cro/C1-type_HTH"/>
</dbReference>
<keyword evidence="4" id="KW-1185">Reference proteome</keyword>
<evidence type="ECO:0000313" key="4">
    <source>
        <dbReference type="Proteomes" id="UP000275473"/>
    </source>
</evidence>